<name>A0A4Y7SYD2_COPMI</name>
<dbReference type="OrthoDB" id="3172906at2759"/>
<gene>
    <name evidence="2" type="ORF">FA13DRAFT_1776737</name>
</gene>
<evidence type="ECO:0000313" key="2">
    <source>
        <dbReference type="EMBL" id="TEB26852.1"/>
    </source>
</evidence>
<organism evidence="2 3">
    <name type="scientific">Coprinellus micaceus</name>
    <name type="common">Glistening ink-cap mushroom</name>
    <name type="synonym">Coprinus micaceus</name>
    <dbReference type="NCBI Taxonomy" id="71717"/>
    <lineage>
        <taxon>Eukaryota</taxon>
        <taxon>Fungi</taxon>
        <taxon>Dikarya</taxon>
        <taxon>Basidiomycota</taxon>
        <taxon>Agaricomycotina</taxon>
        <taxon>Agaricomycetes</taxon>
        <taxon>Agaricomycetidae</taxon>
        <taxon>Agaricales</taxon>
        <taxon>Agaricineae</taxon>
        <taxon>Psathyrellaceae</taxon>
        <taxon>Coprinellus</taxon>
    </lineage>
</organism>
<accession>A0A4Y7SYD2</accession>
<comment type="caution">
    <text evidence="2">The sequence shown here is derived from an EMBL/GenBank/DDBJ whole genome shotgun (WGS) entry which is preliminary data.</text>
</comment>
<proteinExistence type="predicted"/>
<dbReference type="InterPro" id="IPR046522">
    <property type="entry name" value="DUF6699"/>
</dbReference>
<keyword evidence="3" id="KW-1185">Reference proteome</keyword>
<dbReference type="Proteomes" id="UP000298030">
    <property type="component" value="Unassembled WGS sequence"/>
</dbReference>
<protein>
    <recommendedName>
        <fullName evidence="1">DUF6699 domain-containing protein</fullName>
    </recommendedName>
</protein>
<feature type="domain" description="DUF6699" evidence="1">
    <location>
        <begin position="49"/>
        <end position="122"/>
    </location>
</feature>
<evidence type="ECO:0000313" key="3">
    <source>
        <dbReference type="Proteomes" id="UP000298030"/>
    </source>
</evidence>
<dbReference type="EMBL" id="QPFP01000045">
    <property type="protein sequence ID" value="TEB26852.1"/>
    <property type="molecule type" value="Genomic_DNA"/>
</dbReference>
<dbReference type="AlphaFoldDB" id="A0A4Y7SYD2"/>
<reference evidence="2 3" key="1">
    <citation type="journal article" date="2019" name="Nat. Ecol. Evol.">
        <title>Megaphylogeny resolves global patterns of mushroom evolution.</title>
        <authorList>
            <person name="Varga T."/>
            <person name="Krizsan K."/>
            <person name="Foldi C."/>
            <person name="Dima B."/>
            <person name="Sanchez-Garcia M."/>
            <person name="Sanchez-Ramirez S."/>
            <person name="Szollosi G.J."/>
            <person name="Szarkandi J.G."/>
            <person name="Papp V."/>
            <person name="Albert L."/>
            <person name="Andreopoulos W."/>
            <person name="Angelini C."/>
            <person name="Antonin V."/>
            <person name="Barry K.W."/>
            <person name="Bougher N.L."/>
            <person name="Buchanan P."/>
            <person name="Buyck B."/>
            <person name="Bense V."/>
            <person name="Catcheside P."/>
            <person name="Chovatia M."/>
            <person name="Cooper J."/>
            <person name="Damon W."/>
            <person name="Desjardin D."/>
            <person name="Finy P."/>
            <person name="Geml J."/>
            <person name="Haridas S."/>
            <person name="Hughes K."/>
            <person name="Justo A."/>
            <person name="Karasinski D."/>
            <person name="Kautmanova I."/>
            <person name="Kiss B."/>
            <person name="Kocsube S."/>
            <person name="Kotiranta H."/>
            <person name="LaButti K.M."/>
            <person name="Lechner B.E."/>
            <person name="Liimatainen K."/>
            <person name="Lipzen A."/>
            <person name="Lukacs Z."/>
            <person name="Mihaltcheva S."/>
            <person name="Morgado L.N."/>
            <person name="Niskanen T."/>
            <person name="Noordeloos M.E."/>
            <person name="Ohm R.A."/>
            <person name="Ortiz-Santana B."/>
            <person name="Ovrebo C."/>
            <person name="Racz N."/>
            <person name="Riley R."/>
            <person name="Savchenko A."/>
            <person name="Shiryaev A."/>
            <person name="Soop K."/>
            <person name="Spirin V."/>
            <person name="Szebenyi C."/>
            <person name="Tomsovsky M."/>
            <person name="Tulloss R.E."/>
            <person name="Uehling J."/>
            <person name="Grigoriev I.V."/>
            <person name="Vagvolgyi C."/>
            <person name="Papp T."/>
            <person name="Martin F.M."/>
            <person name="Miettinen O."/>
            <person name="Hibbett D.S."/>
            <person name="Nagy L.G."/>
        </authorList>
    </citation>
    <scope>NUCLEOTIDE SEQUENCE [LARGE SCALE GENOMIC DNA]</scope>
    <source>
        <strain evidence="2 3">FP101781</strain>
    </source>
</reference>
<evidence type="ECO:0000259" key="1">
    <source>
        <dbReference type="Pfam" id="PF20415"/>
    </source>
</evidence>
<dbReference type="Pfam" id="PF20415">
    <property type="entry name" value="DUF6699"/>
    <property type="match status" value="1"/>
</dbReference>
<sequence>MAIGNLQREPPRAPHLIRRTLPLPLILPGGSDLELHPILRPGAAPLFMTWDARTPPSSRASSPPLWLSHPATFPALTSMDIRTSDAITDINDRPIVVFPSAESGITVVTVQDVLSAVHRYIVAQNDGASVGSPTRGHPCLWKGLRQSTTERELEKYEFRNAASASPRPPT</sequence>